<evidence type="ECO:0000259" key="2">
    <source>
        <dbReference type="Pfam" id="PF25917"/>
    </source>
</evidence>
<feature type="coiled-coil region" evidence="1">
    <location>
        <begin position="126"/>
        <end position="164"/>
    </location>
</feature>
<dbReference type="PANTHER" id="PTHR30469:SF15">
    <property type="entry name" value="HLYD FAMILY OF SECRETION PROTEINS"/>
    <property type="match status" value="1"/>
</dbReference>
<feature type="domain" description="Multidrug resistance protein MdtA-like barrel-sandwich hybrid" evidence="2">
    <location>
        <begin position="78"/>
        <end position="260"/>
    </location>
</feature>
<accession>A0A073IGR8</accession>
<dbReference type="AlphaFoldDB" id="A0A073IGR8"/>
<name>A0A073IGR8_9RHOB</name>
<dbReference type="InterPro" id="IPR058625">
    <property type="entry name" value="MdtA-like_BSH"/>
</dbReference>
<gene>
    <name evidence="3" type="ORF">DSW25_14045</name>
</gene>
<dbReference type="GO" id="GO:0015562">
    <property type="term" value="F:efflux transmembrane transporter activity"/>
    <property type="evidence" value="ECO:0007669"/>
    <property type="project" value="TreeGrafter"/>
</dbReference>
<evidence type="ECO:0000256" key="1">
    <source>
        <dbReference type="SAM" id="Coils"/>
    </source>
</evidence>
<dbReference type="EMBL" id="JAMC01000005">
    <property type="protein sequence ID" value="KEJ88765.1"/>
    <property type="molecule type" value="Genomic_DNA"/>
</dbReference>
<dbReference type="Gene3D" id="2.40.50.100">
    <property type="match status" value="1"/>
</dbReference>
<organism evidence="3 4">
    <name type="scientific">Sulfitobacter donghicola DSW-25 = KCTC 12864 = JCM 14565</name>
    <dbReference type="NCBI Taxonomy" id="1300350"/>
    <lineage>
        <taxon>Bacteria</taxon>
        <taxon>Pseudomonadati</taxon>
        <taxon>Pseudomonadota</taxon>
        <taxon>Alphaproteobacteria</taxon>
        <taxon>Rhodobacterales</taxon>
        <taxon>Roseobacteraceae</taxon>
        <taxon>Sulfitobacter</taxon>
    </lineage>
</organism>
<dbReference type="GO" id="GO:1990281">
    <property type="term" value="C:efflux pump complex"/>
    <property type="evidence" value="ECO:0007669"/>
    <property type="project" value="TreeGrafter"/>
</dbReference>
<keyword evidence="4" id="KW-1185">Reference proteome</keyword>
<dbReference type="PANTHER" id="PTHR30469">
    <property type="entry name" value="MULTIDRUG RESISTANCE PROTEIN MDTA"/>
    <property type="match status" value="1"/>
</dbReference>
<dbReference type="STRING" id="1300350.Z948_2285"/>
<dbReference type="OrthoDB" id="7626141at2"/>
<dbReference type="Gene3D" id="2.40.30.170">
    <property type="match status" value="1"/>
</dbReference>
<dbReference type="Gene3D" id="2.40.420.20">
    <property type="match status" value="1"/>
</dbReference>
<evidence type="ECO:0000313" key="4">
    <source>
        <dbReference type="Proteomes" id="UP000027734"/>
    </source>
</evidence>
<dbReference type="Pfam" id="PF25917">
    <property type="entry name" value="BSH_RND"/>
    <property type="match status" value="1"/>
</dbReference>
<dbReference type="Gene3D" id="1.10.287.470">
    <property type="entry name" value="Helix hairpin bin"/>
    <property type="match status" value="1"/>
</dbReference>
<sequence>MRFLRQSMIGLFLAAVTLGLLVWAVQMVGGALQTRLADSPKGPPPRERVFAVNVVLAETGTQTPVLESFGEIASRRTLELRAVDGGRVIALADGFEDGGAVKAGDILVKIDPADAQSAMLRAQNDLADSEAEVRDAARGLELARDELSAAEDQAELQSRAAQRQIDLASRGVGTTAASETAELAASAARQAVLARRQSLAVAEARVDLAETQTARVVIALDEAQRQLDDTILRAPFDGTLSETTVVEGRLVSANERLAEIIDPSDLEVSFRLSTAQYARLLAENGEIVKAEVTVKLDVSGVDIKAKGRVTRTSAAAGDGLTGRLVFAALEAPIGFKPGDFVTVSVQEPTLHNVIRLPASAVDASGAVLLLGAENRLEEKTVSILRRQGDHVLVRGEIIGREVVEARSPLLGAGISVKPIRRGAEAPKGPQMLEITEERRAKLVAFVEGNQRMPKEAKARVLGQLAKPQVPAQMVERIESRMGG</sequence>
<keyword evidence="1" id="KW-0175">Coiled coil</keyword>
<dbReference type="RefSeq" id="WP_025059647.1">
    <property type="nucleotide sequence ID" value="NZ_JAMC01000005.1"/>
</dbReference>
<evidence type="ECO:0000313" key="3">
    <source>
        <dbReference type="EMBL" id="KEJ88765.1"/>
    </source>
</evidence>
<reference evidence="3 4" key="1">
    <citation type="submission" date="2014-01" db="EMBL/GenBank/DDBJ databases">
        <title>Sulfitobacter donghicola JCM 14565 Genome Sequencing.</title>
        <authorList>
            <person name="Lai Q."/>
            <person name="Hong Z."/>
        </authorList>
    </citation>
    <scope>NUCLEOTIDE SEQUENCE [LARGE SCALE GENOMIC DNA]</scope>
    <source>
        <strain evidence="3 4">JCM 14565</strain>
    </source>
</reference>
<proteinExistence type="predicted"/>
<comment type="caution">
    <text evidence="3">The sequence shown here is derived from an EMBL/GenBank/DDBJ whole genome shotgun (WGS) entry which is preliminary data.</text>
</comment>
<dbReference type="Proteomes" id="UP000027734">
    <property type="component" value="Unassembled WGS sequence"/>
</dbReference>
<dbReference type="SUPFAM" id="SSF111369">
    <property type="entry name" value="HlyD-like secretion proteins"/>
    <property type="match status" value="2"/>
</dbReference>
<dbReference type="eggNOG" id="COG1566">
    <property type="taxonomic scope" value="Bacteria"/>
</dbReference>
<protein>
    <submittedName>
        <fullName evidence="3">Hemolysin D</fullName>
    </submittedName>
</protein>